<evidence type="ECO:0000313" key="1">
    <source>
        <dbReference type="EMBL" id="SQP89661.1"/>
    </source>
</evidence>
<dbReference type="EMBL" id="UCZA01000054">
    <property type="protein sequence ID" value="SQP89661.1"/>
    <property type="molecule type" value="Genomic_DNA"/>
</dbReference>
<evidence type="ECO:0000313" key="2">
    <source>
        <dbReference type="Proteomes" id="UP000250671"/>
    </source>
</evidence>
<name>A0A2X7FHU1_ECOLX</name>
<dbReference type="AlphaFoldDB" id="A0A2X7FHU1"/>
<sequence length="48" mass="5467">MRDQDYVISQGVRTDRQVMALVASDFRLSILSGADKEIHTTEKNPNEM</sequence>
<dbReference type="RefSeq" id="WP_156838755.1">
    <property type="nucleotide sequence ID" value="NZ_AP027710.1"/>
</dbReference>
<accession>A0A2X7FHU1</accession>
<organism evidence="1 2">
    <name type="scientific">Escherichia coli</name>
    <dbReference type="NCBI Taxonomy" id="562"/>
    <lineage>
        <taxon>Bacteria</taxon>
        <taxon>Pseudomonadati</taxon>
        <taxon>Pseudomonadota</taxon>
        <taxon>Gammaproteobacteria</taxon>
        <taxon>Enterobacterales</taxon>
        <taxon>Enterobacteriaceae</taxon>
        <taxon>Escherichia</taxon>
    </lineage>
</organism>
<gene>
    <name evidence="1" type="ORF">SAMEA3752557_05312</name>
</gene>
<dbReference type="Proteomes" id="UP000250671">
    <property type="component" value="Unassembled WGS sequence"/>
</dbReference>
<proteinExistence type="predicted"/>
<reference evidence="1 2" key="1">
    <citation type="submission" date="2018-06" db="EMBL/GenBank/DDBJ databases">
        <authorList>
            <consortium name="Pathogen Informatics"/>
            <person name="Doyle S."/>
        </authorList>
    </citation>
    <scope>NUCLEOTIDE SEQUENCE [LARGE SCALE GENOMIC DNA]</scope>
    <source>
        <strain evidence="1 2">VREC0535</strain>
    </source>
</reference>
<protein>
    <submittedName>
        <fullName evidence="1">Uncharacterized protein</fullName>
    </submittedName>
</protein>